<proteinExistence type="inferred from homology"/>
<dbReference type="GO" id="GO:0044027">
    <property type="term" value="P:negative regulation of gene expression via chromosomal CpG island methylation"/>
    <property type="evidence" value="ECO:0007669"/>
    <property type="project" value="TreeGrafter"/>
</dbReference>
<evidence type="ECO:0000256" key="2">
    <source>
        <dbReference type="ARBA" id="ARBA00022603"/>
    </source>
</evidence>
<dbReference type="PANTHER" id="PTHR10629:SF52">
    <property type="entry name" value="DNA (CYTOSINE-5)-METHYLTRANSFERASE 1"/>
    <property type="match status" value="1"/>
</dbReference>
<feature type="region of interest" description="Disordered" evidence="6">
    <location>
        <begin position="46"/>
        <end position="93"/>
    </location>
</feature>
<dbReference type="InterPro" id="IPR001525">
    <property type="entry name" value="C5_MeTfrase"/>
</dbReference>
<dbReference type="InterPro" id="IPR029063">
    <property type="entry name" value="SAM-dependent_MTases_sf"/>
</dbReference>
<dbReference type="InterPro" id="IPR050390">
    <property type="entry name" value="C5-Methyltransferase"/>
</dbReference>
<keyword evidence="8" id="KW-1185">Reference proteome</keyword>
<dbReference type="PROSITE" id="PS00018">
    <property type="entry name" value="EF_HAND_1"/>
    <property type="match status" value="1"/>
</dbReference>
<keyword evidence="2 5" id="KW-0489">Methyltransferase</keyword>
<feature type="compositionally biased region" description="Polar residues" evidence="6">
    <location>
        <begin position="374"/>
        <end position="391"/>
    </location>
</feature>
<gene>
    <name evidence="7" type="ORF">TRUGW13939_04268</name>
</gene>
<dbReference type="AlphaFoldDB" id="A0A7H8QT49"/>
<evidence type="ECO:0000256" key="4">
    <source>
        <dbReference type="ARBA" id="ARBA00022691"/>
    </source>
</evidence>
<evidence type="ECO:0000256" key="1">
    <source>
        <dbReference type="ARBA" id="ARBA00011975"/>
    </source>
</evidence>
<keyword evidence="3 5" id="KW-0808">Transferase</keyword>
<feature type="region of interest" description="Disordered" evidence="6">
    <location>
        <begin position="374"/>
        <end position="395"/>
    </location>
</feature>
<feature type="region of interest" description="Disordered" evidence="6">
    <location>
        <begin position="274"/>
        <end position="298"/>
    </location>
</feature>
<dbReference type="PRINTS" id="PR00105">
    <property type="entry name" value="C5METTRFRASE"/>
</dbReference>
<organism evidence="7 8">
    <name type="scientific">Talaromyces rugulosus</name>
    <name type="common">Penicillium rugulosum</name>
    <dbReference type="NCBI Taxonomy" id="121627"/>
    <lineage>
        <taxon>Eukaryota</taxon>
        <taxon>Fungi</taxon>
        <taxon>Dikarya</taxon>
        <taxon>Ascomycota</taxon>
        <taxon>Pezizomycotina</taxon>
        <taxon>Eurotiomycetes</taxon>
        <taxon>Eurotiomycetidae</taxon>
        <taxon>Eurotiales</taxon>
        <taxon>Trichocomaceae</taxon>
        <taxon>Talaromyces</taxon>
        <taxon>Talaromyces sect. Islandici</taxon>
    </lineage>
</organism>
<dbReference type="KEGG" id="trg:TRUGW13939_04268"/>
<dbReference type="InterPro" id="IPR018247">
    <property type="entry name" value="EF_Hand_1_Ca_BS"/>
</dbReference>
<dbReference type="EC" id="2.1.1.37" evidence="1"/>
<evidence type="ECO:0000256" key="6">
    <source>
        <dbReference type="SAM" id="MobiDB-lite"/>
    </source>
</evidence>
<sequence>MVSKEGTSNYHHHLHYHSQASVVNILQQNIILGDSVPRQATNTVDLTTDSDSESESDDSHTEAGSVYGEVSEAPEDPEAYGNNHDVDLDQDDYMDDDDFEKLLESWSTEQSVRVSTPIPQPAALQLSEYNGLTPGMSVELLENDFIRIKEILVYDNGEVTLRGPYFQKLDDLPTVFPKREGELCWLTREEADGSVSLEKEIPVSEVQDVPSIYMTNVPWTEKIGLSYNSYVCRFMWQATQDKTEWIIRYLTAEESDYAYRVSSSEIRRQWRGPTTAYGSERRPTRRLHPSEIQEMSNSPRLQRQYTFGDAFCGAGGVSVGAWKAGLRVKYGIDRDQRAGETYSSNFPHSSFYFADFNSWIALKDDEFRVDISHSSPPCQTFSPAHTRSNNQQRDEENSSLIFTACDMLKKVKSRIHTMEETFGLATRHKDTFYAVLHGILECGYSVHSKVVACEKYGIPQIRKRLVVIAAGPGETLPQFPAPTHGPGLRPYVTIKEAIRNIPRNAPDHSLFGTAFKNGLTRAPYDENTLAKTITCGGGDKNYHPSGLRNFTVRELARLQTFPDGYPFSSAYAKKQIGNAVPPRLAEFMYRAAIQSLQDTDERESLLPVVVD</sequence>
<dbReference type="GeneID" id="55991770"/>
<evidence type="ECO:0000256" key="5">
    <source>
        <dbReference type="PROSITE-ProRule" id="PRU01016"/>
    </source>
</evidence>
<evidence type="ECO:0000256" key="3">
    <source>
        <dbReference type="ARBA" id="ARBA00022679"/>
    </source>
</evidence>
<name>A0A7H8QT49_TALRU</name>
<dbReference type="Gene3D" id="3.40.50.150">
    <property type="entry name" value="Vaccinia Virus protein VP39"/>
    <property type="match status" value="1"/>
</dbReference>
<keyword evidence="4 5" id="KW-0949">S-adenosyl-L-methionine</keyword>
<dbReference type="PANTHER" id="PTHR10629">
    <property type="entry name" value="CYTOSINE-SPECIFIC METHYLTRANSFERASE"/>
    <property type="match status" value="1"/>
</dbReference>
<dbReference type="SUPFAM" id="SSF53335">
    <property type="entry name" value="S-adenosyl-L-methionine-dependent methyltransferases"/>
    <property type="match status" value="1"/>
</dbReference>
<dbReference type="OrthoDB" id="414133at2759"/>
<evidence type="ECO:0000313" key="8">
    <source>
        <dbReference type="Proteomes" id="UP000509510"/>
    </source>
</evidence>
<dbReference type="EMBL" id="CP055899">
    <property type="protein sequence ID" value="QKX57160.1"/>
    <property type="molecule type" value="Genomic_DNA"/>
</dbReference>
<dbReference type="RefSeq" id="XP_035343338.1">
    <property type="nucleotide sequence ID" value="XM_035487445.1"/>
</dbReference>
<dbReference type="GO" id="GO:0032259">
    <property type="term" value="P:methylation"/>
    <property type="evidence" value="ECO:0007669"/>
    <property type="project" value="UniProtKB-KW"/>
</dbReference>
<dbReference type="Proteomes" id="UP000509510">
    <property type="component" value="Chromosome II"/>
</dbReference>
<protein>
    <recommendedName>
        <fullName evidence="1">DNA (cytosine-5-)-methyltransferase</fullName>
        <ecNumber evidence="1">2.1.1.37</ecNumber>
    </recommendedName>
</protein>
<evidence type="ECO:0000313" key="7">
    <source>
        <dbReference type="EMBL" id="QKX57160.1"/>
    </source>
</evidence>
<reference evidence="8" key="1">
    <citation type="submission" date="2020-06" db="EMBL/GenBank/DDBJ databases">
        <title>A chromosome-scale genome assembly of Talaromyces rugulosus W13939.</title>
        <authorList>
            <person name="Wang B."/>
            <person name="Guo L."/>
            <person name="Ye K."/>
            <person name="Wang L."/>
        </authorList>
    </citation>
    <scope>NUCLEOTIDE SEQUENCE [LARGE SCALE GENOMIC DNA]</scope>
    <source>
        <strain evidence="8">W13939</strain>
    </source>
</reference>
<accession>A0A7H8QT49</accession>
<dbReference type="PROSITE" id="PS51679">
    <property type="entry name" value="SAM_MT_C5"/>
    <property type="match status" value="1"/>
</dbReference>
<comment type="similarity">
    <text evidence="5">Belongs to the class I-like SAM-binding methyltransferase superfamily. C5-methyltransferase family.</text>
</comment>
<dbReference type="GO" id="GO:0005634">
    <property type="term" value="C:nucleus"/>
    <property type="evidence" value="ECO:0007669"/>
    <property type="project" value="TreeGrafter"/>
</dbReference>
<feature type="active site" evidence="5">
    <location>
        <position position="378"/>
    </location>
</feature>
<dbReference type="GO" id="GO:0003886">
    <property type="term" value="F:DNA (cytosine-5-)-methyltransferase activity"/>
    <property type="evidence" value="ECO:0007669"/>
    <property type="project" value="UniProtKB-EC"/>
</dbReference>
<dbReference type="Pfam" id="PF00145">
    <property type="entry name" value="DNA_methylase"/>
    <property type="match status" value="2"/>
</dbReference>
<dbReference type="GO" id="GO:0003677">
    <property type="term" value="F:DNA binding"/>
    <property type="evidence" value="ECO:0007669"/>
    <property type="project" value="TreeGrafter"/>
</dbReference>
<dbReference type="Gene3D" id="3.90.120.10">
    <property type="entry name" value="DNA Methylase, subunit A, domain 2"/>
    <property type="match status" value="1"/>
</dbReference>